<protein>
    <submittedName>
        <fullName evidence="1">Transcriptional regulator</fullName>
    </submittedName>
</protein>
<dbReference type="PANTHER" id="PTHR40455">
    <property type="entry name" value="ANTITOXIN HIGA"/>
    <property type="match status" value="1"/>
</dbReference>
<dbReference type="InterPro" id="IPR039060">
    <property type="entry name" value="Antitox_HigA"/>
</dbReference>
<evidence type="ECO:0000313" key="1">
    <source>
        <dbReference type="EMBL" id="MBU2788458.1"/>
    </source>
</evidence>
<proteinExistence type="predicted"/>
<organism evidence="1 2">
    <name type="scientific">Igneacidithiobacillus copahuensis</name>
    <dbReference type="NCBI Taxonomy" id="2724909"/>
    <lineage>
        <taxon>Bacteria</taxon>
        <taxon>Pseudomonadati</taxon>
        <taxon>Pseudomonadota</taxon>
        <taxon>Acidithiobacillia</taxon>
        <taxon>Acidithiobacillales</taxon>
        <taxon>Acidithiobacillaceae</taxon>
        <taxon>Igneacidithiobacillus</taxon>
    </lineage>
</organism>
<dbReference type="Proteomes" id="UP001197378">
    <property type="component" value="Unassembled WGS sequence"/>
</dbReference>
<comment type="caution">
    <text evidence="1">The sequence shown here is derived from an EMBL/GenBank/DDBJ whole genome shotgun (WGS) entry which is preliminary data.</text>
</comment>
<name>A0AAE2YR21_9PROT</name>
<dbReference type="EMBL" id="JAAXYO010000149">
    <property type="protein sequence ID" value="MBU2788458.1"/>
    <property type="molecule type" value="Genomic_DNA"/>
</dbReference>
<dbReference type="AlphaFoldDB" id="A0AAE2YR21"/>
<dbReference type="RefSeq" id="WP_215872494.1">
    <property type="nucleotide sequence ID" value="NZ_JAAXYO010000149.1"/>
</dbReference>
<dbReference type="PANTHER" id="PTHR40455:SF1">
    <property type="entry name" value="ANTITOXIN HIGA"/>
    <property type="match status" value="1"/>
</dbReference>
<accession>A0AAE2YR21</accession>
<dbReference type="GO" id="GO:0006355">
    <property type="term" value="P:regulation of DNA-templated transcription"/>
    <property type="evidence" value="ECO:0007669"/>
    <property type="project" value="InterPro"/>
</dbReference>
<gene>
    <name evidence="1" type="ORF">HFQ13_09660</name>
</gene>
<dbReference type="GO" id="GO:0001046">
    <property type="term" value="F:core promoter sequence-specific DNA binding"/>
    <property type="evidence" value="ECO:0007669"/>
    <property type="project" value="TreeGrafter"/>
</dbReference>
<keyword evidence="2" id="KW-1185">Reference proteome</keyword>
<reference evidence="1" key="1">
    <citation type="journal article" date="2021" name="ISME J.">
        <title>Genomic evolution of the class Acidithiobacillia: deep-branching Proteobacteria living in extreme acidic conditions.</title>
        <authorList>
            <person name="Moya-Beltran A."/>
            <person name="Beard S."/>
            <person name="Rojas-Villalobos C."/>
            <person name="Issotta F."/>
            <person name="Gallardo Y."/>
            <person name="Ulloa R."/>
            <person name="Giaveno A."/>
            <person name="Degli Esposti M."/>
            <person name="Johnson D.B."/>
            <person name="Quatrini R."/>
        </authorList>
    </citation>
    <scope>NUCLEOTIDE SEQUENCE</scope>
    <source>
        <strain evidence="1">VAN18-1</strain>
    </source>
</reference>
<sequence length="137" mass="15129">MNPRLDTALAHWSYIAPLLTPPENDQEYQEMVEALDAILDAGGENEAHPLAGLAVMVGELVAKYEASRHPMPEGMRAVEALAFLMAQHSLRQSDLPELGNQAKVSEILAGKRSINLRQARALSHRFGLKIDFFVDQP</sequence>
<evidence type="ECO:0000313" key="2">
    <source>
        <dbReference type="Proteomes" id="UP001197378"/>
    </source>
</evidence>